<keyword evidence="1" id="KW-0863">Zinc-finger</keyword>
<dbReference type="InterPro" id="IPR000315">
    <property type="entry name" value="Znf_B-box"/>
</dbReference>
<dbReference type="PANTHER" id="PTHR25462">
    <property type="entry name" value="BONUS, ISOFORM C-RELATED"/>
    <property type="match status" value="1"/>
</dbReference>
<organism evidence="3 4">
    <name type="scientific">Dreissena polymorpha</name>
    <name type="common">Zebra mussel</name>
    <name type="synonym">Mytilus polymorpha</name>
    <dbReference type="NCBI Taxonomy" id="45954"/>
    <lineage>
        <taxon>Eukaryota</taxon>
        <taxon>Metazoa</taxon>
        <taxon>Spiralia</taxon>
        <taxon>Lophotrochozoa</taxon>
        <taxon>Mollusca</taxon>
        <taxon>Bivalvia</taxon>
        <taxon>Autobranchia</taxon>
        <taxon>Heteroconchia</taxon>
        <taxon>Euheterodonta</taxon>
        <taxon>Imparidentia</taxon>
        <taxon>Neoheterodontei</taxon>
        <taxon>Myida</taxon>
        <taxon>Dreissenoidea</taxon>
        <taxon>Dreissenidae</taxon>
        <taxon>Dreissena</taxon>
    </lineage>
</organism>
<dbReference type="Gene3D" id="2.120.10.30">
    <property type="entry name" value="TolB, C-terminal domain"/>
    <property type="match status" value="1"/>
</dbReference>
<protein>
    <recommendedName>
        <fullName evidence="2">B box-type domain-containing protein</fullName>
    </recommendedName>
</protein>
<dbReference type="AlphaFoldDB" id="A0A9D4HK40"/>
<evidence type="ECO:0000313" key="3">
    <source>
        <dbReference type="EMBL" id="KAH3720408.1"/>
    </source>
</evidence>
<proteinExistence type="predicted"/>
<keyword evidence="1" id="KW-0862">Zinc</keyword>
<gene>
    <name evidence="3" type="ORF">DPMN_063307</name>
</gene>
<dbReference type="SUPFAM" id="SSF57845">
    <property type="entry name" value="B-box zinc-binding domain"/>
    <property type="match status" value="1"/>
</dbReference>
<dbReference type="PANTHER" id="PTHR25462:SF296">
    <property type="entry name" value="MEIOTIC P26, ISOFORM F"/>
    <property type="match status" value="1"/>
</dbReference>
<dbReference type="SUPFAM" id="SSF101898">
    <property type="entry name" value="NHL repeat"/>
    <property type="match status" value="1"/>
</dbReference>
<comment type="caution">
    <text evidence="3">The sequence shown here is derived from an EMBL/GenBank/DDBJ whole genome shotgun (WGS) entry which is preliminary data.</text>
</comment>
<dbReference type="InterPro" id="IPR047153">
    <property type="entry name" value="TRIM45/56/19-like"/>
</dbReference>
<dbReference type="InterPro" id="IPR011042">
    <property type="entry name" value="6-blade_b-propeller_TolB-like"/>
</dbReference>
<dbReference type="GO" id="GO:0061630">
    <property type="term" value="F:ubiquitin protein ligase activity"/>
    <property type="evidence" value="ECO:0007669"/>
    <property type="project" value="TreeGrafter"/>
</dbReference>
<accession>A0A9D4HK40</accession>
<feature type="domain" description="B box-type" evidence="2">
    <location>
        <begin position="78"/>
        <end position="120"/>
    </location>
</feature>
<sequence>MATFSQSTVDKGCDSFTDFCCSPCLEHNIDQWAEFYCDNCLKFYCGECLNLHGQLFSKHVAYGRGDTSKWPVSKEVEDFLQKCDLHEDKRLEMFCHDHSELCCTSCAFLNHRLCAQVTPISESVDGPPPDLQQLSRKIKTILETLKKLEKNWNTNMQTVQASYNKQLLEIREPHKKINTILDNIEKNTIKELDDKLTSLKASIKTDADNCSKLKNELKQLSDAVYDIVDKGKSEHAFIASRKCLEKLKQSETYLKENSSQVESSLTFQADIDILHYLSKLQGLGRIVLSTVESSVLGGTGHVFTVQGWTEHDMSISSDLYRCDIGAVCVLSDDTTIVADGSNKLIKLLDHQYRVVAICDLSAPPKDICQITQNEVAVVVVYDKTQGVQFVDVNGVRLVKGRKLRFQHSCNGIAHNLQELYLTSGTALYKYSMKGALLKKLHEDTSDNYTVWKCAVSPSGDTIFITNQSHSKVHTLDRDGLVLNTFTDPDLKNPYGMHVTALGQVLVCGGVSHNTLQLDGEGKKKLATLATKREGLWIPQSVCYNTSTASIIVGQLYGNQIFVFKVK</sequence>
<dbReference type="GO" id="GO:0008270">
    <property type="term" value="F:zinc ion binding"/>
    <property type="evidence" value="ECO:0007669"/>
    <property type="project" value="UniProtKB-KW"/>
</dbReference>
<evidence type="ECO:0000313" key="4">
    <source>
        <dbReference type="Proteomes" id="UP000828390"/>
    </source>
</evidence>
<dbReference type="PROSITE" id="PS50119">
    <property type="entry name" value="ZF_BBOX"/>
    <property type="match status" value="2"/>
</dbReference>
<evidence type="ECO:0000256" key="1">
    <source>
        <dbReference type="PROSITE-ProRule" id="PRU00024"/>
    </source>
</evidence>
<dbReference type="EMBL" id="JAIWYP010000013">
    <property type="protein sequence ID" value="KAH3720408.1"/>
    <property type="molecule type" value="Genomic_DNA"/>
</dbReference>
<dbReference type="Gene3D" id="3.30.160.60">
    <property type="entry name" value="Classic Zinc Finger"/>
    <property type="match status" value="1"/>
</dbReference>
<name>A0A9D4HK40_DREPO</name>
<evidence type="ECO:0000259" key="2">
    <source>
        <dbReference type="PROSITE" id="PS50119"/>
    </source>
</evidence>
<reference evidence="3" key="2">
    <citation type="submission" date="2020-11" db="EMBL/GenBank/DDBJ databases">
        <authorList>
            <person name="McCartney M.A."/>
            <person name="Auch B."/>
            <person name="Kono T."/>
            <person name="Mallez S."/>
            <person name="Becker A."/>
            <person name="Gohl D.M."/>
            <person name="Silverstein K.A.T."/>
            <person name="Koren S."/>
            <person name="Bechman K.B."/>
            <person name="Herman A."/>
            <person name="Abrahante J.E."/>
            <person name="Garbe J."/>
        </authorList>
    </citation>
    <scope>NUCLEOTIDE SEQUENCE</scope>
    <source>
        <strain evidence="3">Duluth1</strain>
        <tissue evidence="3">Whole animal</tissue>
    </source>
</reference>
<keyword evidence="4" id="KW-1185">Reference proteome</keyword>
<keyword evidence="1" id="KW-0479">Metal-binding</keyword>
<feature type="domain" description="B box-type" evidence="2">
    <location>
        <begin position="24"/>
        <end position="59"/>
    </location>
</feature>
<dbReference type="OrthoDB" id="6108862at2759"/>
<reference evidence="3" key="1">
    <citation type="journal article" date="2019" name="bioRxiv">
        <title>The Genome of the Zebra Mussel, Dreissena polymorpha: A Resource for Invasive Species Research.</title>
        <authorList>
            <person name="McCartney M.A."/>
            <person name="Auch B."/>
            <person name="Kono T."/>
            <person name="Mallez S."/>
            <person name="Zhang Y."/>
            <person name="Obille A."/>
            <person name="Becker A."/>
            <person name="Abrahante J.E."/>
            <person name="Garbe J."/>
            <person name="Badalamenti J.P."/>
            <person name="Herman A."/>
            <person name="Mangelson H."/>
            <person name="Liachko I."/>
            <person name="Sullivan S."/>
            <person name="Sone E.D."/>
            <person name="Koren S."/>
            <person name="Silverstein K.A.T."/>
            <person name="Beckman K.B."/>
            <person name="Gohl D.M."/>
        </authorList>
    </citation>
    <scope>NUCLEOTIDE SEQUENCE</scope>
    <source>
        <strain evidence="3">Duluth1</strain>
        <tissue evidence="3">Whole animal</tissue>
    </source>
</reference>
<dbReference type="Proteomes" id="UP000828390">
    <property type="component" value="Unassembled WGS sequence"/>
</dbReference>